<name>A0A4P9WGS3_9FUNG</name>
<evidence type="ECO:0000313" key="2">
    <source>
        <dbReference type="EMBL" id="RKO90578.1"/>
    </source>
</evidence>
<accession>A0A4P9WGS3</accession>
<dbReference type="Proteomes" id="UP000269721">
    <property type="component" value="Unassembled WGS sequence"/>
</dbReference>
<proteinExistence type="predicted"/>
<protein>
    <submittedName>
        <fullName evidence="2">Uncharacterized protein</fullName>
    </submittedName>
</protein>
<organism evidence="2 3">
    <name type="scientific">Blyttiomyces helicus</name>
    <dbReference type="NCBI Taxonomy" id="388810"/>
    <lineage>
        <taxon>Eukaryota</taxon>
        <taxon>Fungi</taxon>
        <taxon>Fungi incertae sedis</taxon>
        <taxon>Chytridiomycota</taxon>
        <taxon>Chytridiomycota incertae sedis</taxon>
        <taxon>Chytridiomycetes</taxon>
        <taxon>Chytridiomycetes incertae sedis</taxon>
        <taxon>Blyttiomyces</taxon>
    </lineage>
</organism>
<feature type="region of interest" description="Disordered" evidence="1">
    <location>
        <begin position="24"/>
        <end position="47"/>
    </location>
</feature>
<dbReference type="AlphaFoldDB" id="A0A4P9WGS3"/>
<evidence type="ECO:0000256" key="1">
    <source>
        <dbReference type="SAM" id="MobiDB-lite"/>
    </source>
</evidence>
<evidence type="ECO:0000313" key="3">
    <source>
        <dbReference type="Proteomes" id="UP000269721"/>
    </source>
</evidence>
<reference evidence="3" key="1">
    <citation type="journal article" date="2018" name="Nat. Microbiol.">
        <title>Leveraging single-cell genomics to expand the fungal tree of life.</title>
        <authorList>
            <person name="Ahrendt S.R."/>
            <person name="Quandt C.A."/>
            <person name="Ciobanu D."/>
            <person name="Clum A."/>
            <person name="Salamov A."/>
            <person name="Andreopoulos B."/>
            <person name="Cheng J.F."/>
            <person name="Woyke T."/>
            <person name="Pelin A."/>
            <person name="Henrissat B."/>
            <person name="Reynolds N.K."/>
            <person name="Benny G.L."/>
            <person name="Smith M.E."/>
            <person name="James T.Y."/>
            <person name="Grigoriev I.V."/>
        </authorList>
    </citation>
    <scope>NUCLEOTIDE SEQUENCE [LARGE SCALE GENOMIC DNA]</scope>
</reference>
<feature type="region of interest" description="Disordered" evidence="1">
    <location>
        <begin position="141"/>
        <end position="160"/>
    </location>
</feature>
<sequence length="297" mass="30952">MLPMLPDVCCRSYSLPVGLGSRSTGDEGIAYRRSGKGREQSQQTSARRQYTLPTKLLYRPFVDGKREGAVGLDSSHASLALAGCRDYFSPALVRHSTEINLDDQTHSSLLGQSDHKPLAGTPDTLPLVMFATPLRQAASRAARASGSTRSSARCASTTPAFRRSADAAGPSARGAAFPFAAAAAFAAAAGSGCGLGARGAAGVGYVVCFRFRAGDRGAGGRRRTVAMLEWGLRAPHPITMLTRPDLTLLLFSSVPPPIPAATSPTSVTESPSSYKPRSSSASSLCTLFQVDGDDDGG</sequence>
<keyword evidence="3" id="KW-1185">Reference proteome</keyword>
<dbReference type="EMBL" id="KZ995482">
    <property type="protein sequence ID" value="RKO90578.1"/>
    <property type="molecule type" value="Genomic_DNA"/>
</dbReference>
<feature type="compositionally biased region" description="Low complexity" evidence="1">
    <location>
        <begin position="260"/>
        <end position="283"/>
    </location>
</feature>
<feature type="region of interest" description="Disordered" evidence="1">
    <location>
        <begin position="259"/>
        <end position="297"/>
    </location>
</feature>
<gene>
    <name evidence="2" type="ORF">BDK51DRAFT_43639</name>
</gene>